<evidence type="ECO:0000256" key="1">
    <source>
        <dbReference type="ARBA" id="ARBA00004123"/>
    </source>
</evidence>
<dbReference type="InterPro" id="IPR012916">
    <property type="entry name" value="RED_N"/>
</dbReference>
<organism evidence="5 6">
    <name type="scientific">Gymnopilus junonius</name>
    <name type="common">Spectacular rustgill mushroom</name>
    <name type="synonym">Gymnopilus spectabilis subsp. junonius</name>
    <dbReference type="NCBI Taxonomy" id="109634"/>
    <lineage>
        <taxon>Eukaryota</taxon>
        <taxon>Fungi</taxon>
        <taxon>Dikarya</taxon>
        <taxon>Basidiomycota</taxon>
        <taxon>Agaricomycotina</taxon>
        <taxon>Agaricomycetes</taxon>
        <taxon>Agaricomycetidae</taxon>
        <taxon>Agaricales</taxon>
        <taxon>Agaricineae</taxon>
        <taxon>Hymenogastraceae</taxon>
        <taxon>Gymnopilus</taxon>
    </lineage>
</organism>
<feature type="region of interest" description="Disordered" evidence="3">
    <location>
        <begin position="145"/>
        <end position="431"/>
    </location>
</feature>
<feature type="compositionally biased region" description="Basic and acidic residues" evidence="3">
    <location>
        <begin position="404"/>
        <end position="431"/>
    </location>
</feature>
<dbReference type="Pfam" id="PF07808">
    <property type="entry name" value="RED_N"/>
    <property type="match status" value="1"/>
</dbReference>
<name>A0A9P5NV59_GYMJU</name>
<dbReference type="InterPro" id="IPR039896">
    <property type="entry name" value="Red-like"/>
</dbReference>
<reference evidence="5" key="1">
    <citation type="submission" date="2020-11" db="EMBL/GenBank/DDBJ databases">
        <authorList>
            <consortium name="DOE Joint Genome Institute"/>
            <person name="Ahrendt S."/>
            <person name="Riley R."/>
            <person name="Andreopoulos W."/>
            <person name="LaButti K."/>
            <person name="Pangilinan J."/>
            <person name="Ruiz-duenas F.J."/>
            <person name="Barrasa J.M."/>
            <person name="Sanchez-Garcia M."/>
            <person name="Camarero S."/>
            <person name="Miyauchi S."/>
            <person name="Serrano A."/>
            <person name="Linde D."/>
            <person name="Babiker R."/>
            <person name="Drula E."/>
            <person name="Ayuso-Fernandez I."/>
            <person name="Pacheco R."/>
            <person name="Padilla G."/>
            <person name="Ferreira P."/>
            <person name="Barriuso J."/>
            <person name="Kellner H."/>
            <person name="Castanera R."/>
            <person name="Alfaro M."/>
            <person name="Ramirez L."/>
            <person name="Pisabarro A.G."/>
            <person name="Kuo A."/>
            <person name="Tritt A."/>
            <person name="Lipzen A."/>
            <person name="He G."/>
            <person name="Yan M."/>
            <person name="Ng V."/>
            <person name="Cullen D."/>
            <person name="Martin F."/>
            <person name="Rosso M.-N."/>
            <person name="Henrissat B."/>
            <person name="Hibbett D."/>
            <person name="Martinez A.T."/>
            <person name="Grigoriev I.V."/>
        </authorList>
    </citation>
    <scope>NUCLEOTIDE SEQUENCE</scope>
    <source>
        <strain evidence="5">AH 44721</strain>
    </source>
</reference>
<comment type="caution">
    <text evidence="5">The sequence shown here is derived from an EMBL/GenBank/DDBJ whole genome shotgun (WGS) entry which is preliminary data.</text>
</comment>
<protein>
    <submittedName>
        <fullName evidence="5">RED-like protein N-terminal region-domain-containing protein</fullName>
    </submittedName>
</protein>
<evidence type="ECO:0000313" key="6">
    <source>
        <dbReference type="Proteomes" id="UP000724874"/>
    </source>
</evidence>
<evidence type="ECO:0000259" key="4">
    <source>
        <dbReference type="Pfam" id="PF07808"/>
    </source>
</evidence>
<keyword evidence="6" id="KW-1185">Reference proteome</keyword>
<dbReference type="GO" id="GO:0005634">
    <property type="term" value="C:nucleus"/>
    <property type="evidence" value="ECO:0007669"/>
    <property type="project" value="UniProtKB-SubCell"/>
</dbReference>
<keyword evidence="2" id="KW-0539">Nucleus</keyword>
<feature type="compositionally biased region" description="Basic and acidic residues" evidence="3">
    <location>
        <begin position="371"/>
        <end position="381"/>
    </location>
</feature>
<comment type="subcellular location">
    <subcellularLocation>
        <location evidence="1">Nucleus</location>
    </subcellularLocation>
</comment>
<accession>A0A9P5NV59</accession>
<dbReference type="Proteomes" id="UP000724874">
    <property type="component" value="Unassembled WGS sequence"/>
</dbReference>
<gene>
    <name evidence="5" type="ORF">CPB84DRAFT_1770395</name>
</gene>
<proteinExistence type="predicted"/>
<feature type="compositionally biased region" description="Acidic residues" evidence="3">
    <location>
        <begin position="257"/>
        <end position="267"/>
    </location>
</feature>
<sequence>MDQDSFRRLLQERKATGSPATGSRGSFATAPLPKKTVDASQPAFKPRNVKKPQESKYRDRASERRTGNGNDYAHVEAVLEDFEKRNASSEDRAKVEAQRKYLGGDSEHSILVKGLDFALLEQNKARSALTTEDIDELDQAYKEAGSKYEPTVPKKRTREDLIKELKEQRAAQTSPRAPEEETRLLEEAKQKGKFKPIGFKPIGSSSSKKKSKVEGTDGEKKKKKCKLEGVVKPVNEPTASSSSAPPPTLTAPSAPPESEEPVNDDFDIFAGAGEYEGITLDDDNEDHDGRPQAPDTSEPKDELLTSTAPRRWIETDEPLPETRPRIPFPSAPRNSASLPPEQLGSDDEGEQRPIRLVPLASSTLPSIKDLLAIDKAAESYDRKKKRKEKKKGGSDDEGANPKTKGMDAKVERDYKRLKSYTDKKGSADSQQ</sequence>
<feature type="compositionally biased region" description="Basic and acidic residues" evidence="3">
    <location>
        <begin position="157"/>
        <end position="169"/>
    </location>
</feature>
<feature type="compositionally biased region" description="Basic and acidic residues" evidence="3">
    <location>
        <begin position="51"/>
        <end position="66"/>
    </location>
</feature>
<evidence type="ECO:0000256" key="2">
    <source>
        <dbReference type="ARBA" id="ARBA00023242"/>
    </source>
</evidence>
<feature type="domain" description="RED-like N-terminal" evidence="4">
    <location>
        <begin position="47"/>
        <end position="158"/>
    </location>
</feature>
<dbReference type="PANTHER" id="PTHR12765">
    <property type="entry name" value="RED PROTEIN IK FACTOR CYTOKINE IK"/>
    <property type="match status" value="1"/>
</dbReference>
<feature type="compositionally biased region" description="Basic and acidic residues" evidence="3">
    <location>
        <begin position="1"/>
        <end position="15"/>
    </location>
</feature>
<dbReference type="AlphaFoldDB" id="A0A9P5NV59"/>
<feature type="compositionally biased region" description="Low complexity" evidence="3">
    <location>
        <begin position="228"/>
        <end position="243"/>
    </location>
</feature>
<feature type="compositionally biased region" description="Pro residues" evidence="3">
    <location>
        <begin position="244"/>
        <end position="255"/>
    </location>
</feature>
<feature type="region of interest" description="Disordered" evidence="3">
    <location>
        <begin position="1"/>
        <end position="73"/>
    </location>
</feature>
<dbReference type="OrthoDB" id="3366823at2759"/>
<feature type="compositionally biased region" description="Basic and acidic residues" evidence="3">
    <location>
        <begin position="177"/>
        <end position="190"/>
    </location>
</feature>
<evidence type="ECO:0000313" key="5">
    <source>
        <dbReference type="EMBL" id="KAF8906267.1"/>
    </source>
</evidence>
<dbReference type="EMBL" id="JADNYJ010000019">
    <property type="protein sequence ID" value="KAF8906267.1"/>
    <property type="molecule type" value="Genomic_DNA"/>
</dbReference>
<evidence type="ECO:0000256" key="3">
    <source>
        <dbReference type="SAM" id="MobiDB-lite"/>
    </source>
</evidence>